<feature type="domain" description="Tubulin-folding cofactor D C-terminal" evidence="3">
    <location>
        <begin position="908"/>
        <end position="1092"/>
    </location>
</feature>
<sequence length="1222" mass="140970">MEEETTFGDSFKTVNEQNIEEDEDSLKQISSFFPFDTVNQLLIKIINSYDIQEGNSFNIEDRIVNATFGQIRNIIINYLEQPYLLDSYLERLILPVIEKIRNDIKIIFQSDNQIELLNNYQNRNYLYKYLYLLTNVRGYKTILKFFSHEVSDLESTINFLILNINNSQCSCWETKYILLIWLSLIFMIPFDIKNVDSSGDNEESMIQKVMRISKEQMGSAGKEQEGAALLISRILLRKDLHKTELPNYINWSVEQLSITDSIFLRKGILLSLCTIFKQGLRDYILPLANDTLPIIHLFEDEKFNSNSLLKKLLIKLTQRIGLCFLKPKIAKWRYKRGNRFLSDNLSLNSNNINNDNDNDDNDDEEEEEEEIPECLEEIIEILLSGLKDKATIVRWSSAKGIGRLTQRLSKDLAADIIECVINLFSENTLTSGDNKESIERVDISTVSDDTWHGACLALAELARRGLLLPNRLPIIIPWTIKALTFEQQKGSFSVGSNVRDAACYVCWSFARAYDPKIMKPYVNDMAKALVSLSVFDRELNVRRASSAAFQENVGRQGLFPHGIDIITKADYFTVGNRNECFRTISCDIANYEEYRYSMINHLISYSVVHWDQVIRELAAESLGTICKMDIPYTEANVIPKLIEIANSTELNERHGAVVALGEVCYKCYIDVSKSSDEWWTQEQLNNIIKPISNILPQYSTLYLTSFGSEIALQGICFFITKLSEIKWKKEETKRWEELLLLSLERKEIIIQELAIEGIKQYYDKYPINDDQIKNFISKLDFSMDPIIRSGYSRALSVLPHDILVKNNDIIFNAITKICIYEENGTNNDVESRKYAIQALTNFALNSNISNEQYNITMDLLFDGMKDYSIDNRGDIGSVVREQCMKSFEVIVPFGITKNFINDSSIYINVINELLQQCVEKINRIRVVACKVLISLIWENDQKIPNNIIPNIELLEKAFKNGNVDFKYINTNDLYNRLIPLIIIPEFRTSILTGLVVSVGGITESLVRDSSTPLLKFISELPKNNMTINDFLDSLLTIFSNYINDDRVTIPLLMVLELLLSSNSFEKLEDQEYFVKIFENIKRVIFKSKNVKKLVPAIKTICGLLSQNISEELKHNIMQRLLSYLVHPFPRIRKLTAEQFYLALLNIENKKISLEFNENDLEFNDNDDDDDDFEFDDEDENIEQVKNVLLQTDWNMSVLQIKPIRNSLYSLLNVSPPKTVKIN</sequence>
<evidence type="ECO:0000313" key="5">
    <source>
        <dbReference type="EMBL" id="ORX85382.1"/>
    </source>
</evidence>
<reference evidence="5 6" key="2">
    <citation type="submission" date="2016-08" db="EMBL/GenBank/DDBJ databases">
        <title>Pervasive Adenine N6-methylation of Active Genes in Fungi.</title>
        <authorList>
            <consortium name="DOE Joint Genome Institute"/>
            <person name="Mondo S.J."/>
            <person name="Dannebaum R.O."/>
            <person name="Kuo R.C."/>
            <person name="Labutti K."/>
            <person name="Haridas S."/>
            <person name="Kuo A."/>
            <person name="Salamov A."/>
            <person name="Ahrendt S.R."/>
            <person name="Lipzen A."/>
            <person name="Sullivan W."/>
            <person name="Andreopoulos W.B."/>
            <person name="Clum A."/>
            <person name="Lindquist E."/>
            <person name="Daum C."/>
            <person name="Ramamoorthy G.K."/>
            <person name="Gryganskyi A."/>
            <person name="Culley D."/>
            <person name="Magnuson J.K."/>
            <person name="James T.Y."/>
            <person name="O'Malley M.A."/>
            <person name="Stajich J.E."/>
            <person name="Spatafora J.W."/>
            <person name="Visel A."/>
            <person name="Grigoriev I.V."/>
        </authorList>
    </citation>
    <scope>NUCLEOTIDE SEQUENCE [LARGE SCALE GENOMIC DNA]</scope>
    <source>
        <strain evidence="5 6">S4</strain>
    </source>
</reference>
<dbReference type="Gene3D" id="1.25.10.10">
    <property type="entry name" value="Leucine-rich Repeat Variant"/>
    <property type="match status" value="2"/>
</dbReference>
<evidence type="ECO:0000259" key="3">
    <source>
        <dbReference type="Pfam" id="PF12612"/>
    </source>
</evidence>
<comment type="caution">
    <text evidence="5">The sequence shown here is derived from an EMBL/GenBank/DDBJ whole genome shotgun (WGS) entry which is preliminary data.</text>
</comment>
<dbReference type="GO" id="GO:0048487">
    <property type="term" value="F:beta-tubulin binding"/>
    <property type="evidence" value="ECO:0007669"/>
    <property type="project" value="InterPro"/>
</dbReference>
<name>A0A1Y1XI58_9FUNG</name>
<dbReference type="STRING" id="1754192.A0A1Y1XI58"/>
<dbReference type="Proteomes" id="UP000193944">
    <property type="component" value="Unassembled WGS sequence"/>
</dbReference>
<protein>
    <submittedName>
        <fullName evidence="5">ARM repeat-containing protein</fullName>
    </submittedName>
</protein>
<dbReference type="GO" id="GO:0000226">
    <property type="term" value="P:microtubule cytoskeleton organization"/>
    <property type="evidence" value="ECO:0007669"/>
    <property type="project" value="TreeGrafter"/>
</dbReference>
<dbReference type="SUPFAM" id="SSF48371">
    <property type="entry name" value="ARM repeat"/>
    <property type="match status" value="1"/>
</dbReference>
<evidence type="ECO:0000256" key="1">
    <source>
        <dbReference type="ARBA" id="ARBA00023186"/>
    </source>
</evidence>
<dbReference type="GO" id="GO:0007021">
    <property type="term" value="P:tubulin complex assembly"/>
    <property type="evidence" value="ECO:0007669"/>
    <property type="project" value="InterPro"/>
</dbReference>
<feature type="domain" description="Tubulin-folding cofactor D ARM repeats" evidence="4">
    <location>
        <begin position="308"/>
        <end position="563"/>
    </location>
</feature>
<keyword evidence="1" id="KW-0143">Chaperone</keyword>
<dbReference type="Pfam" id="PF25767">
    <property type="entry name" value="ARM_TBCD_2nd"/>
    <property type="match status" value="1"/>
</dbReference>
<evidence type="ECO:0000313" key="6">
    <source>
        <dbReference type="Proteomes" id="UP000193944"/>
    </source>
</evidence>
<dbReference type="PANTHER" id="PTHR12658:SF0">
    <property type="entry name" value="TUBULIN-SPECIFIC CHAPERONE D"/>
    <property type="match status" value="1"/>
</dbReference>
<gene>
    <name evidence="5" type="ORF">BCR32DRAFT_217049</name>
</gene>
<evidence type="ECO:0000259" key="4">
    <source>
        <dbReference type="Pfam" id="PF25767"/>
    </source>
</evidence>
<dbReference type="InterPro" id="IPR022577">
    <property type="entry name" value="TBCD_C"/>
</dbReference>
<dbReference type="InterPro" id="IPR016024">
    <property type="entry name" value="ARM-type_fold"/>
</dbReference>
<dbReference type="PANTHER" id="PTHR12658">
    <property type="entry name" value="BETA-TUBULIN COFACTOR D"/>
    <property type="match status" value="1"/>
</dbReference>
<organism evidence="5 6">
    <name type="scientific">Anaeromyces robustus</name>
    <dbReference type="NCBI Taxonomy" id="1754192"/>
    <lineage>
        <taxon>Eukaryota</taxon>
        <taxon>Fungi</taxon>
        <taxon>Fungi incertae sedis</taxon>
        <taxon>Chytridiomycota</taxon>
        <taxon>Chytridiomycota incertae sedis</taxon>
        <taxon>Neocallimastigomycetes</taxon>
        <taxon>Neocallimastigales</taxon>
        <taxon>Neocallimastigaceae</taxon>
        <taxon>Anaeromyces</taxon>
    </lineage>
</organism>
<dbReference type="PROSITE" id="PS50077">
    <property type="entry name" value="HEAT_REPEAT"/>
    <property type="match status" value="1"/>
</dbReference>
<dbReference type="GO" id="GO:0005096">
    <property type="term" value="F:GTPase activator activity"/>
    <property type="evidence" value="ECO:0007669"/>
    <property type="project" value="InterPro"/>
</dbReference>
<dbReference type="Pfam" id="PF23579">
    <property type="entry name" value="ARM_TBCD"/>
    <property type="match status" value="1"/>
</dbReference>
<keyword evidence="6" id="KW-1185">Reference proteome</keyword>
<dbReference type="GO" id="GO:0007023">
    <property type="term" value="P:post-chaperonin tubulin folding pathway"/>
    <property type="evidence" value="ECO:0007669"/>
    <property type="project" value="InterPro"/>
</dbReference>
<proteinExistence type="predicted"/>
<reference evidence="5 6" key="1">
    <citation type="submission" date="2016-08" db="EMBL/GenBank/DDBJ databases">
        <title>A Parts List for Fungal Cellulosomes Revealed by Comparative Genomics.</title>
        <authorList>
            <consortium name="DOE Joint Genome Institute"/>
            <person name="Haitjema C.H."/>
            <person name="Gilmore S.P."/>
            <person name="Henske J.K."/>
            <person name="Solomon K.V."/>
            <person name="De Groot R."/>
            <person name="Kuo A."/>
            <person name="Mondo S.J."/>
            <person name="Salamov A.A."/>
            <person name="Labutti K."/>
            <person name="Zhao Z."/>
            <person name="Chiniquy J."/>
            <person name="Barry K."/>
            <person name="Brewer H.M."/>
            <person name="Purvine S.O."/>
            <person name="Wright A.T."/>
            <person name="Boxma B."/>
            <person name="Van Alen T."/>
            <person name="Hackstein J.H."/>
            <person name="Baker S.E."/>
            <person name="Grigoriev I.V."/>
            <person name="O'Malley M.A."/>
        </authorList>
    </citation>
    <scope>NUCLEOTIDE SEQUENCE [LARGE SCALE GENOMIC DNA]</scope>
    <source>
        <strain evidence="5 6">S4</strain>
    </source>
</reference>
<dbReference type="InterPro" id="IPR021133">
    <property type="entry name" value="HEAT_type_2"/>
</dbReference>
<dbReference type="InterPro" id="IPR033162">
    <property type="entry name" value="TBCD"/>
</dbReference>
<dbReference type="EMBL" id="MCFG01000036">
    <property type="protein sequence ID" value="ORX85382.1"/>
    <property type="molecule type" value="Genomic_DNA"/>
</dbReference>
<dbReference type="Pfam" id="PF12612">
    <property type="entry name" value="TFCD_C"/>
    <property type="match status" value="1"/>
</dbReference>
<dbReference type="InterPro" id="IPR011989">
    <property type="entry name" value="ARM-like"/>
</dbReference>
<feature type="repeat" description="HEAT" evidence="2">
    <location>
        <begin position="378"/>
        <end position="415"/>
    </location>
</feature>
<evidence type="ECO:0000256" key="2">
    <source>
        <dbReference type="PROSITE-ProRule" id="PRU00103"/>
    </source>
</evidence>
<dbReference type="OrthoDB" id="10253476at2759"/>
<dbReference type="InterPro" id="IPR058033">
    <property type="entry name" value="ARM_TBCD_2nd"/>
</dbReference>
<dbReference type="AlphaFoldDB" id="A0A1Y1XI58"/>
<accession>A0A1Y1XI58</accession>